<dbReference type="CDD" id="cd01828">
    <property type="entry name" value="sialate_O-acetylesterase_like2"/>
    <property type="match status" value="1"/>
</dbReference>
<dbReference type="InterPro" id="IPR036514">
    <property type="entry name" value="SGNH_hydro_sf"/>
</dbReference>
<keyword evidence="5" id="KW-1185">Reference proteome</keyword>
<evidence type="ECO:0000259" key="3">
    <source>
        <dbReference type="Pfam" id="PF13472"/>
    </source>
</evidence>
<name>A0A5C6DMF4_9BACT</name>
<keyword evidence="1" id="KW-0732">Signal</keyword>
<dbReference type="Pfam" id="PF06439">
    <property type="entry name" value="3keto-disac_hyd"/>
    <property type="match status" value="1"/>
</dbReference>
<dbReference type="GO" id="GO:0004622">
    <property type="term" value="F:phosphatidylcholine lysophospholipase activity"/>
    <property type="evidence" value="ECO:0007669"/>
    <property type="project" value="TreeGrafter"/>
</dbReference>
<dbReference type="AlphaFoldDB" id="A0A5C6DMF4"/>
<dbReference type="Pfam" id="PF13472">
    <property type="entry name" value="Lipase_GDSL_2"/>
    <property type="match status" value="1"/>
</dbReference>
<gene>
    <name evidence="4" type="ORF">Poly41_34750</name>
</gene>
<evidence type="ECO:0000313" key="4">
    <source>
        <dbReference type="EMBL" id="TWU37345.1"/>
    </source>
</evidence>
<protein>
    <submittedName>
        <fullName evidence="4">GDSL-like Lipase/Acylhydrolase</fullName>
    </submittedName>
</protein>
<dbReference type="PANTHER" id="PTHR30383:SF32">
    <property type="entry name" value="SGNH-HYDROLASE"/>
    <property type="match status" value="1"/>
</dbReference>
<evidence type="ECO:0000259" key="2">
    <source>
        <dbReference type="Pfam" id="PF06439"/>
    </source>
</evidence>
<comment type="caution">
    <text evidence="4">The sequence shown here is derived from an EMBL/GenBank/DDBJ whole genome shotgun (WGS) entry which is preliminary data.</text>
</comment>
<dbReference type="Gene3D" id="2.60.120.560">
    <property type="entry name" value="Exo-inulinase, domain 1"/>
    <property type="match status" value="2"/>
</dbReference>
<accession>A0A5C6DMF4</accession>
<feature type="signal peptide" evidence="1">
    <location>
        <begin position="1"/>
        <end position="24"/>
    </location>
</feature>
<dbReference type="Gene3D" id="3.40.50.1110">
    <property type="entry name" value="SGNH hydrolase"/>
    <property type="match status" value="1"/>
</dbReference>
<evidence type="ECO:0000313" key="5">
    <source>
        <dbReference type="Proteomes" id="UP000319143"/>
    </source>
</evidence>
<feature type="domain" description="SGNH hydrolase-type esterase" evidence="3">
    <location>
        <begin position="84"/>
        <end position="242"/>
    </location>
</feature>
<proteinExistence type="predicted"/>
<dbReference type="EMBL" id="SJPV01000005">
    <property type="protein sequence ID" value="TWU37345.1"/>
    <property type="molecule type" value="Genomic_DNA"/>
</dbReference>
<dbReference type="RefSeq" id="WP_146527704.1">
    <property type="nucleotide sequence ID" value="NZ_SJPV01000005.1"/>
</dbReference>
<keyword evidence="4" id="KW-0378">Hydrolase</keyword>
<dbReference type="InterPro" id="IPR013830">
    <property type="entry name" value="SGNH_hydro"/>
</dbReference>
<feature type="domain" description="3-keto-alpha-glucoside-1,2-lyase/3-keto-2-hydroxy-glucal hydratase" evidence="2">
    <location>
        <begin position="270"/>
        <end position="455"/>
    </location>
</feature>
<dbReference type="InterPro" id="IPR010496">
    <property type="entry name" value="AL/BT2_dom"/>
</dbReference>
<dbReference type="OrthoDB" id="2513075at2"/>
<reference evidence="4 5" key="1">
    <citation type="submission" date="2019-02" db="EMBL/GenBank/DDBJ databases">
        <title>Deep-cultivation of Planctomycetes and their phenomic and genomic characterization uncovers novel biology.</title>
        <authorList>
            <person name="Wiegand S."/>
            <person name="Jogler M."/>
            <person name="Boedeker C."/>
            <person name="Pinto D."/>
            <person name="Vollmers J."/>
            <person name="Rivas-Marin E."/>
            <person name="Kohn T."/>
            <person name="Peeters S.H."/>
            <person name="Heuer A."/>
            <person name="Rast P."/>
            <person name="Oberbeckmann S."/>
            <person name="Bunk B."/>
            <person name="Jeske O."/>
            <person name="Meyerdierks A."/>
            <person name="Storesund J.E."/>
            <person name="Kallscheuer N."/>
            <person name="Luecker S."/>
            <person name="Lage O.M."/>
            <person name="Pohl T."/>
            <person name="Merkel B.J."/>
            <person name="Hornburger P."/>
            <person name="Mueller R.-W."/>
            <person name="Bruemmer F."/>
            <person name="Labrenz M."/>
            <person name="Spormann A.M."/>
            <person name="Op Den Camp H."/>
            <person name="Overmann J."/>
            <person name="Amann R."/>
            <person name="Jetten M.S.M."/>
            <person name="Mascher T."/>
            <person name="Medema M.H."/>
            <person name="Devos D.P."/>
            <person name="Kaster A.-K."/>
            <person name="Ovreas L."/>
            <person name="Rohde M."/>
            <person name="Galperin M.Y."/>
            <person name="Jogler C."/>
        </authorList>
    </citation>
    <scope>NUCLEOTIDE SEQUENCE [LARGE SCALE GENOMIC DNA]</scope>
    <source>
        <strain evidence="4 5">Poly41</strain>
    </source>
</reference>
<dbReference type="InterPro" id="IPR051532">
    <property type="entry name" value="Ester_Hydrolysis_Enzymes"/>
</dbReference>
<dbReference type="Proteomes" id="UP000319143">
    <property type="component" value="Unassembled WGS sequence"/>
</dbReference>
<feature type="chain" id="PRO_5023073489" evidence="1">
    <location>
        <begin position="25"/>
        <end position="461"/>
    </location>
</feature>
<organism evidence="4 5">
    <name type="scientific">Novipirellula artificiosorum</name>
    <dbReference type="NCBI Taxonomy" id="2528016"/>
    <lineage>
        <taxon>Bacteria</taxon>
        <taxon>Pseudomonadati</taxon>
        <taxon>Planctomycetota</taxon>
        <taxon>Planctomycetia</taxon>
        <taxon>Pirellulales</taxon>
        <taxon>Pirellulaceae</taxon>
        <taxon>Novipirellula</taxon>
    </lineage>
</organism>
<dbReference type="PANTHER" id="PTHR30383">
    <property type="entry name" value="THIOESTERASE 1/PROTEASE 1/LYSOPHOSPHOLIPASE L1"/>
    <property type="match status" value="1"/>
</dbReference>
<dbReference type="SUPFAM" id="SSF52266">
    <property type="entry name" value="SGNH hydrolase"/>
    <property type="match status" value="1"/>
</dbReference>
<evidence type="ECO:0000256" key="1">
    <source>
        <dbReference type="SAM" id="SignalP"/>
    </source>
</evidence>
<sequence precursor="true">MRFQHGFPVVALSLLLFASGMVPARCQDAAVATVADQRFQMPESDDGLAGQGPIRRYDWFKNLWQKRRQAFASKAVTQQGGVVFLGDSITQGWQDDFRGTFADLKPANRGISGDTTRGMLIRLQQDVIELDPQCVVILAGTNDLEENASPETIAGNMQLIVSELRAADPQMPIVMCLVFPSHESKKRPAAKIKQLNDLYRGIAKADENTIVVDTWTLFANDDGDAKESEFPDLLHPNAVGYAKWTAALTPVFATLGWIENEADAFELEPGFESLFNGKDLTGWGYRRTSEAMRKAAARWQSRDPNAPAWPVVNEAVGFDGKTQTPDGRYVAINGRLVVTAPREGRKIQQLWTTRDFPDNFELRLEFRAMPNADSGVFVREPQLQCRDYVLAGPYKKLTQYKPQQWNELRVVVNDGVARCTCNDEVIEEAMKVPETGPIGLEGDRGQMEYRRLRIRTLGSTP</sequence>